<dbReference type="SUPFAM" id="SSF55961">
    <property type="entry name" value="Bet v1-like"/>
    <property type="match status" value="1"/>
</dbReference>
<keyword evidence="6" id="KW-1185">Reference proteome</keyword>
<dbReference type="InterPro" id="IPR012291">
    <property type="entry name" value="CBM2_carb-bd_dom_sf"/>
</dbReference>
<sequence length="347" mass="36473">MSEIRLDVDLEHPPERVWRALTEDRLLAQWLDLPGFDPVSELEVTGVDEPRRVAMLWGNEDLHTRLTWELSETSNGCQLLLRQTCVYGEWDDAHREALREAWESVLGERLPAALDWLAFGEVDLAAAPDPDAEPAAGAVNEPTVLAPTVAPRRRRGRRTLVAVLAVLAVASGATLIMFVRPGKDDPVAAPTPTAEESSSAAPAAPASAGVGRAEAAATPSPTPHASPTSRAESSTTGPAPAADLGAQYETVSTRFLGYRGEVTLRNTGNAAAKGWQVTITLREGATVTDATGATFKQQGTTVTFTGSDVRAGASLAFEFEVAGDARLGEKGPDSCQVGGEPCGVAAG</sequence>
<feature type="transmembrane region" description="Helical" evidence="3">
    <location>
        <begin position="160"/>
        <end position="179"/>
    </location>
</feature>
<evidence type="ECO:0000313" key="6">
    <source>
        <dbReference type="Proteomes" id="UP001144280"/>
    </source>
</evidence>
<dbReference type="InterPro" id="IPR013538">
    <property type="entry name" value="ASHA1/2-like_C"/>
</dbReference>
<dbReference type="Gene3D" id="3.30.530.20">
    <property type="match status" value="2"/>
</dbReference>
<dbReference type="Pfam" id="PF00553">
    <property type="entry name" value="CBM_2"/>
    <property type="match status" value="1"/>
</dbReference>
<feature type="domain" description="CBM2" evidence="4">
    <location>
        <begin position="237"/>
        <end position="345"/>
    </location>
</feature>
<dbReference type="RefSeq" id="WP_281892913.1">
    <property type="nucleotide sequence ID" value="NZ_BSDI01000004.1"/>
</dbReference>
<evidence type="ECO:0000256" key="2">
    <source>
        <dbReference type="SAM" id="MobiDB-lite"/>
    </source>
</evidence>
<proteinExistence type="inferred from homology"/>
<dbReference type="Proteomes" id="UP001144280">
    <property type="component" value="Unassembled WGS sequence"/>
</dbReference>
<dbReference type="EMBL" id="BSDI01000004">
    <property type="protein sequence ID" value="GLH95844.1"/>
    <property type="molecule type" value="Genomic_DNA"/>
</dbReference>
<name>A0ABQ5QN82_9ACTN</name>
<dbReference type="CDD" id="cd07814">
    <property type="entry name" value="SRPBCC_CalC_Aha1-like"/>
    <property type="match status" value="1"/>
</dbReference>
<comment type="caution">
    <text evidence="5">The sequence shown here is derived from an EMBL/GenBank/DDBJ whole genome shotgun (WGS) entry which is preliminary data.</text>
</comment>
<feature type="compositionally biased region" description="Low complexity" evidence="2">
    <location>
        <begin position="188"/>
        <end position="229"/>
    </location>
</feature>
<dbReference type="SUPFAM" id="SSF49384">
    <property type="entry name" value="Carbohydrate-binding domain"/>
    <property type="match status" value="1"/>
</dbReference>
<protein>
    <recommendedName>
        <fullName evidence="4">CBM2 domain-containing protein</fullName>
    </recommendedName>
</protein>
<dbReference type="InterPro" id="IPR001919">
    <property type="entry name" value="CBD2"/>
</dbReference>
<keyword evidence="3" id="KW-0472">Membrane</keyword>
<accession>A0ABQ5QN82</accession>
<dbReference type="InterPro" id="IPR023393">
    <property type="entry name" value="START-like_dom_sf"/>
</dbReference>
<reference evidence="5" key="1">
    <citation type="submission" date="2022-12" db="EMBL/GenBank/DDBJ databases">
        <title>New Phytohabitans aurantiacus sp. RD004123 nov., an actinomycete isolated from soil.</title>
        <authorList>
            <person name="Triningsih D.W."/>
            <person name="Harunari E."/>
            <person name="Igarashi Y."/>
        </authorList>
    </citation>
    <scope>NUCLEOTIDE SEQUENCE</scope>
    <source>
        <strain evidence="5">RD004123</strain>
    </source>
</reference>
<evidence type="ECO:0000313" key="5">
    <source>
        <dbReference type="EMBL" id="GLH95844.1"/>
    </source>
</evidence>
<dbReference type="InterPro" id="IPR008965">
    <property type="entry name" value="CBM2/CBM3_carb-bd_dom_sf"/>
</dbReference>
<dbReference type="PROSITE" id="PS51173">
    <property type="entry name" value="CBM2"/>
    <property type="match status" value="1"/>
</dbReference>
<feature type="region of interest" description="Disordered" evidence="2">
    <location>
        <begin position="187"/>
        <end position="246"/>
    </location>
</feature>
<evidence type="ECO:0000256" key="1">
    <source>
        <dbReference type="ARBA" id="ARBA00006817"/>
    </source>
</evidence>
<organism evidence="5 6">
    <name type="scientific">Phytohabitans aurantiacus</name>
    <dbReference type="NCBI Taxonomy" id="3016789"/>
    <lineage>
        <taxon>Bacteria</taxon>
        <taxon>Bacillati</taxon>
        <taxon>Actinomycetota</taxon>
        <taxon>Actinomycetes</taxon>
        <taxon>Micromonosporales</taxon>
        <taxon>Micromonosporaceae</taxon>
    </lineage>
</organism>
<gene>
    <name evidence="5" type="ORF">Pa4123_11160</name>
</gene>
<dbReference type="Pfam" id="PF08327">
    <property type="entry name" value="AHSA1"/>
    <property type="match status" value="1"/>
</dbReference>
<dbReference type="SMART" id="SM00637">
    <property type="entry name" value="CBD_II"/>
    <property type="match status" value="1"/>
</dbReference>
<keyword evidence="3" id="KW-1133">Transmembrane helix</keyword>
<dbReference type="Gene3D" id="2.60.40.290">
    <property type="match status" value="1"/>
</dbReference>
<evidence type="ECO:0000259" key="4">
    <source>
        <dbReference type="PROSITE" id="PS51173"/>
    </source>
</evidence>
<evidence type="ECO:0000256" key="3">
    <source>
        <dbReference type="SAM" id="Phobius"/>
    </source>
</evidence>
<keyword evidence="3" id="KW-0812">Transmembrane</keyword>
<comment type="similarity">
    <text evidence="1">Belongs to the AHA1 family.</text>
</comment>